<dbReference type="Pfam" id="PF05717">
    <property type="entry name" value="TnpB_IS66"/>
    <property type="match status" value="1"/>
</dbReference>
<dbReference type="KEGG" id="rva:Rvan_1768"/>
<sequence>MIFGAIPPRIYIATRPVDFRKGMDGLAATVQEVLKLDPFCGAAFIFRSKRADRIKILIWDGSGLILIYKRLEDAKFRWPRIEDGVMRLSPAQASALFEGLDWARVRAVRRARPQAVQ</sequence>
<dbReference type="HOGENOM" id="CLU_128110_1_0_5"/>
<organism evidence="2 6">
    <name type="scientific">Rhodomicrobium vannielii (strain ATCC 17100 / DSM 162 / LMG 4299 / NCIMB 10020 / ATH 3.1.1)</name>
    <dbReference type="NCBI Taxonomy" id="648757"/>
    <lineage>
        <taxon>Bacteria</taxon>
        <taxon>Pseudomonadati</taxon>
        <taxon>Pseudomonadota</taxon>
        <taxon>Alphaproteobacteria</taxon>
        <taxon>Hyphomicrobiales</taxon>
        <taxon>Hyphomicrobiaceae</taxon>
        <taxon>Rhodomicrobium</taxon>
    </lineage>
</organism>
<keyword evidence="6" id="KW-1185">Reference proteome</keyword>
<evidence type="ECO:0000313" key="1">
    <source>
        <dbReference type="EMBL" id="ADP70689.1"/>
    </source>
</evidence>
<accession>E3HZI0</accession>
<dbReference type="PANTHER" id="PTHR36455:SF1">
    <property type="entry name" value="BLR8292 PROTEIN"/>
    <property type="match status" value="1"/>
</dbReference>
<proteinExistence type="predicted"/>
<dbReference type="KEGG" id="rva:Rvan_2475"/>
<dbReference type="KEGG" id="rva:Rvan_1433"/>
<protein>
    <submittedName>
        <fullName evidence="2">IS66 Orf2 family protein</fullName>
    </submittedName>
</protein>
<dbReference type="Proteomes" id="UP000001399">
    <property type="component" value="Chromosome"/>
</dbReference>
<evidence type="ECO:0000313" key="6">
    <source>
        <dbReference type="Proteomes" id="UP000001399"/>
    </source>
</evidence>
<name>E3HZI0_RHOVT</name>
<evidence type="ECO:0000313" key="5">
    <source>
        <dbReference type="EMBL" id="ADP72374.1"/>
    </source>
</evidence>
<gene>
    <name evidence="1" type="ordered locus">Rvan_1433</name>
    <name evidence="2" type="ordered locus">Rvan_1768</name>
    <name evidence="3" type="ordered locus">Rvan_1791</name>
    <name evidence="4" type="ordered locus">Rvan_2475</name>
    <name evidence="5" type="ordered locus">Rvan_3178</name>
</gene>
<dbReference type="KEGG" id="rva:Rvan_1791"/>
<dbReference type="EMBL" id="CP002292">
    <property type="protein sequence ID" value="ADP70689.1"/>
    <property type="molecule type" value="Genomic_DNA"/>
</dbReference>
<dbReference type="eggNOG" id="COG3436">
    <property type="taxonomic scope" value="Bacteria"/>
</dbReference>
<dbReference type="AlphaFoldDB" id="E3HZI0"/>
<dbReference type="KEGG" id="rva:Rvan_3178"/>
<dbReference type="PANTHER" id="PTHR36455">
    <property type="match status" value="1"/>
</dbReference>
<dbReference type="EMBL" id="CP002292">
    <property type="protein sequence ID" value="ADP71033.1"/>
    <property type="molecule type" value="Genomic_DNA"/>
</dbReference>
<dbReference type="EMBL" id="CP002292">
    <property type="protein sequence ID" value="ADP72374.1"/>
    <property type="molecule type" value="Genomic_DNA"/>
</dbReference>
<dbReference type="EMBL" id="CP002292">
    <property type="protein sequence ID" value="ADP71015.1"/>
    <property type="molecule type" value="Genomic_DNA"/>
</dbReference>
<dbReference type="EMBL" id="CP002292">
    <property type="protein sequence ID" value="ADP71691.1"/>
    <property type="molecule type" value="Genomic_DNA"/>
</dbReference>
<evidence type="ECO:0000313" key="2">
    <source>
        <dbReference type="EMBL" id="ADP71015.1"/>
    </source>
</evidence>
<reference evidence="2" key="1">
    <citation type="submission" date="2010-10" db="EMBL/GenBank/DDBJ databases">
        <title>Complete sequence of Rhodomicrobium vannielii ATCC 17100.</title>
        <authorList>
            <consortium name="US DOE Joint Genome Institute"/>
            <person name="Lucas S."/>
            <person name="Copeland A."/>
            <person name="Lapidus A."/>
            <person name="Cheng J.-F."/>
            <person name="Bruce D."/>
            <person name="Goodwin L."/>
            <person name="Pitluck S."/>
            <person name="Chertkov O."/>
            <person name="Zhang Z."/>
            <person name="Detter J.C."/>
            <person name="Han C."/>
            <person name="Tapia R."/>
            <person name="Land M."/>
            <person name="Hauser L."/>
            <person name="Jeffries C."/>
            <person name="Kyrpides N."/>
            <person name="Ivanova N."/>
            <person name="Ovchinnikova G."/>
            <person name="Brown P.J.B."/>
            <person name="Brun Y.V."/>
            <person name="Woyke T."/>
        </authorList>
    </citation>
    <scope>NUCLEOTIDE SEQUENCE</scope>
    <source>
        <strain evidence="2">ATCC 17100</strain>
    </source>
</reference>
<evidence type="ECO:0000313" key="3">
    <source>
        <dbReference type="EMBL" id="ADP71033.1"/>
    </source>
</evidence>
<evidence type="ECO:0000313" key="4">
    <source>
        <dbReference type="EMBL" id="ADP71691.1"/>
    </source>
</evidence>
<dbReference type="RefSeq" id="WP_013419091.1">
    <property type="nucleotide sequence ID" value="NC_014664.1"/>
</dbReference>
<dbReference type="InterPro" id="IPR008878">
    <property type="entry name" value="Transposase_IS66_Orf2"/>
</dbReference>
<reference evidence="6" key="2">
    <citation type="journal article" date="2011" name="J. Bacteriol.">
        <title>Genome sequences of eight morphologically diverse alphaproteobacteria.</title>
        <authorList>
            <consortium name="US DOE Joint Genome Institute"/>
            <person name="Brown P.J."/>
            <person name="Kysela D.T."/>
            <person name="Buechlein A."/>
            <person name="Hemmerich C."/>
            <person name="Brun Y.V."/>
        </authorList>
    </citation>
    <scope>NUCLEOTIDE SEQUENCE [LARGE SCALE GENOMIC DNA]</scope>
    <source>
        <strain evidence="6">ATCC 17100 / ATH 3.1.1 / DSM 162 / LMG 4299</strain>
    </source>
</reference>
<dbReference type="NCBIfam" id="NF033819">
    <property type="entry name" value="IS66_TnpB"/>
    <property type="match status" value="1"/>
</dbReference>
<dbReference type="STRING" id="648757.Rvan_1433"/>